<dbReference type="PANTHER" id="PTHR12169:SF6">
    <property type="entry name" value="AFG1-LIKE ATPASE"/>
    <property type="match status" value="1"/>
</dbReference>
<name>A0A8J3DR70_9HYPH</name>
<dbReference type="PANTHER" id="PTHR12169">
    <property type="entry name" value="ATPASE N2B"/>
    <property type="match status" value="1"/>
</dbReference>
<dbReference type="InterPro" id="IPR027417">
    <property type="entry name" value="P-loop_NTPase"/>
</dbReference>
<dbReference type="InterPro" id="IPR005654">
    <property type="entry name" value="ATPase_AFG1-like"/>
</dbReference>
<dbReference type="GO" id="GO:0005524">
    <property type="term" value="F:ATP binding"/>
    <property type="evidence" value="ECO:0007669"/>
    <property type="project" value="UniProtKB-KW"/>
</dbReference>
<gene>
    <name evidence="3" type="ORF">GCM10010136_23170</name>
</gene>
<dbReference type="NCBIfam" id="NF040713">
    <property type="entry name" value="ZapE"/>
    <property type="match status" value="1"/>
</dbReference>
<dbReference type="Gene3D" id="3.40.50.300">
    <property type="entry name" value="P-loop containing nucleotide triphosphate hydrolases"/>
    <property type="match status" value="1"/>
</dbReference>
<dbReference type="GO" id="GO:0005737">
    <property type="term" value="C:cytoplasm"/>
    <property type="evidence" value="ECO:0007669"/>
    <property type="project" value="TreeGrafter"/>
</dbReference>
<dbReference type="EMBL" id="BMZO01000007">
    <property type="protein sequence ID" value="GHC74208.1"/>
    <property type="molecule type" value="Genomic_DNA"/>
</dbReference>
<organism evidence="3 4">
    <name type="scientific">Limoniibacter endophyticus</name>
    <dbReference type="NCBI Taxonomy" id="1565040"/>
    <lineage>
        <taxon>Bacteria</taxon>
        <taxon>Pseudomonadati</taxon>
        <taxon>Pseudomonadota</taxon>
        <taxon>Alphaproteobacteria</taxon>
        <taxon>Hyphomicrobiales</taxon>
        <taxon>Bartonellaceae</taxon>
        <taxon>Limoniibacter</taxon>
    </lineage>
</organism>
<proteinExistence type="predicted"/>
<dbReference type="AlphaFoldDB" id="A0A8J3DR70"/>
<evidence type="ECO:0000313" key="4">
    <source>
        <dbReference type="Proteomes" id="UP000641137"/>
    </source>
</evidence>
<dbReference type="Proteomes" id="UP000641137">
    <property type="component" value="Unassembled WGS sequence"/>
</dbReference>
<dbReference type="Pfam" id="PF03969">
    <property type="entry name" value="AFG1_ATPase"/>
    <property type="match status" value="1"/>
</dbReference>
<reference evidence="3" key="2">
    <citation type="submission" date="2020-09" db="EMBL/GenBank/DDBJ databases">
        <authorList>
            <person name="Sun Q."/>
            <person name="Kim S."/>
        </authorList>
    </citation>
    <scope>NUCLEOTIDE SEQUENCE</scope>
    <source>
        <strain evidence="3">KCTC 42097</strain>
    </source>
</reference>
<comment type="caution">
    <text evidence="3">The sequence shown here is derived from an EMBL/GenBank/DDBJ whole genome shotgun (WGS) entry which is preliminary data.</text>
</comment>
<keyword evidence="1" id="KW-0547">Nucleotide-binding</keyword>
<dbReference type="GO" id="GO:0051301">
    <property type="term" value="P:cell division"/>
    <property type="evidence" value="ECO:0007669"/>
    <property type="project" value="UniProtKB-KW"/>
</dbReference>
<dbReference type="RefSeq" id="WP_189490264.1">
    <property type="nucleotide sequence ID" value="NZ_BMZO01000007.1"/>
</dbReference>
<evidence type="ECO:0000256" key="1">
    <source>
        <dbReference type="ARBA" id="ARBA00022741"/>
    </source>
</evidence>
<dbReference type="GO" id="GO:0016887">
    <property type="term" value="F:ATP hydrolysis activity"/>
    <property type="evidence" value="ECO:0007669"/>
    <property type="project" value="InterPro"/>
</dbReference>
<evidence type="ECO:0000313" key="3">
    <source>
        <dbReference type="EMBL" id="GHC74208.1"/>
    </source>
</evidence>
<keyword evidence="3" id="KW-0131">Cell cycle</keyword>
<keyword evidence="4" id="KW-1185">Reference proteome</keyword>
<evidence type="ECO:0000256" key="2">
    <source>
        <dbReference type="ARBA" id="ARBA00022840"/>
    </source>
</evidence>
<accession>A0A8J3DR70</accession>
<dbReference type="SUPFAM" id="SSF52540">
    <property type="entry name" value="P-loop containing nucleoside triphosphate hydrolases"/>
    <property type="match status" value="1"/>
</dbReference>
<keyword evidence="2" id="KW-0067">ATP-binding</keyword>
<protein>
    <submittedName>
        <fullName evidence="3">Cell division protein ZapE</fullName>
    </submittedName>
</protein>
<reference evidence="3" key="1">
    <citation type="journal article" date="2014" name="Int. J. Syst. Evol. Microbiol.">
        <title>Complete genome sequence of Corynebacterium casei LMG S-19264T (=DSM 44701T), isolated from a smear-ripened cheese.</title>
        <authorList>
            <consortium name="US DOE Joint Genome Institute (JGI-PGF)"/>
            <person name="Walter F."/>
            <person name="Albersmeier A."/>
            <person name="Kalinowski J."/>
            <person name="Ruckert C."/>
        </authorList>
    </citation>
    <scope>NUCLEOTIDE SEQUENCE</scope>
    <source>
        <strain evidence="3">KCTC 42097</strain>
    </source>
</reference>
<keyword evidence="3" id="KW-0132">Cell division</keyword>
<sequence length="390" mass="44058">MSLQSSSAEETLRQVYDDLAHRREIRTDPAQIPVVEALDDLLTRLRGRRISKDGGLFGRILRRRSSPDLVKGLYVYGGVGRGKTMLMDLFFSLAPGKKKKRFHFNDFMMMVHDRIAAHRLDRKEGRTREDDPIPPVARVLAQEAQLLCFDEFTVTDIADAMVLSRLFSALFENGVVLVATSNVAPDNLYTNGLNRQLFVPFIAVLKAHAEILNLDSQTDYRLEKVGQLPVYTYPLGEETRSRMRQAWEALCEGASQPEDIIVKGRKVHVPCACGRSARFDFVDVCLKALGARDYLAIAARFDTVMIENIPVLDDAARNESKRFILLIDTLYDHHARVFVSAAAPVTSLYSGRTGVEAFEFHRTVSRLIEMQGEDWLKQWQIVHGMAEGVD</sequence>